<evidence type="ECO:0000313" key="11">
    <source>
        <dbReference type="Proteomes" id="UP000177092"/>
    </source>
</evidence>
<feature type="binding site" evidence="8">
    <location>
        <position position="297"/>
    </location>
    <ligand>
        <name>L-glutamine</name>
        <dbReference type="ChEBI" id="CHEBI:58359"/>
    </ligand>
</feature>
<dbReference type="Proteomes" id="UP000177092">
    <property type="component" value="Unassembled WGS sequence"/>
</dbReference>
<dbReference type="EC" id="6.3.5.5" evidence="8"/>
<dbReference type="InterPro" id="IPR002474">
    <property type="entry name" value="CarbamoylP_synth_ssu_N"/>
</dbReference>
<keyword evidence="8" id="KW-0665">Pyrimidine biosynthesis</keyword>
<feature type="binding site" evidence="8">
    <location>
        <position position="227"/>
    </location>
    <ligand>
        <name>L-glutamine</name>
        <dbReference type="ChEBI" id="CHEBI:58359"/>
    </ligand>
</feature>
<dbReference type="SUPFAM" id="SSF52021">
    <property type="entry name" value="Carbamoyl phosphate synthetase, small subunit N-terminal domain"/>
    <property type="match status" value="1"/>
</dbReference>
<dbReference type="InterPro" id="IPR036480">
    <property type="entry name" value="CarbP_synth_ssu_N_sf"/>
</dbReference>
<evidence type="ECO:0000259" key="9">
    <source>
        <dbReference type="SMART" id="SM01097"/>
    </source>
</evidence>
<dbReference type="Gene3D" id="3.40.50.880">
    <property type="match status" value="1"/>
</dbReference>
<dbReference type="STRING" id="1798384.A3D03_03740"/>
<evidence type="ECO:0000256" key="1">
    <source>
        <dbReference type="ARBA" id="ARBA00005077"/>
    </source>
</evidence>
<feature type="binding site" evidence="8">
    <location>
        <position position="46"/>
    </location>
    <ligand>
        <name>L-glutamine</name>
        <dbReference type="ChEBI" id="CHEBI:58359"/>
    </ligand>
</feature>
<dbReference type="GO" id="GO:0004088">
    <property type="term" value="F:carbamoyl-phosphate synthase (glutamine-hydrolyzing) activity"/>
    <property type="evidence" value="ECO:0007669"/>
    <property type="project" value="UniProtKB-UniRule"/>
</dbReference>
<dbReference type="CDD" id="cd01744">
    <property type="entry name" value="GATase1_CPSase"/>
    <property type="match status" value="1"/>
</dbReference>
<feature type="active site" evidence="8">
    <location>
        <position position="339"/>
    </location>
</feature>
<dbReference type="PROSITE" id="PS51273">
    <property type="entry name" value="GATASE_TYPE_1"/>
    <property type="match status" value="1"/>
</dbReference>
<dbReference type="Gene3D" id="3.50.30.20">
    <property type="entry name" value="Carbamoyl-phosphate synthase small subunit, N-terminal domain"/>
    <property type="match status" value="1"/>
</dbReference>
<dbReference type="SUPFAM" id="SSF52317">
    <property type="entry name" value="Class I glutamine amidotransferase-like"/>
    <property type="match status" value="1"/>
</dbReference>
<evidence type="ECO:0000313" key="10">
    <source>
        <dbReference type="EMBL" id="OGG19912.1"/>
    </source>
</evidence>
<comment type="pathway">
    <text evidence="8">Pyrimidine metabolism; UMP biosynthesis via de novo pathway; (S)-dihydroorotate from bicarbonate: step 1/3.</text>
</comment>
<feature type="active site" description="Nucleophile" evidence="8">
    <location>
        <position position="255"/>
    </location>
</feature>
<comment type="similarity">
    <text evidence="2 8">Belongs to the CarA family.</text>
</comment>
<evidence type="ECO:0000256" key="6">
    <source>
        <dbReference type="ARBA" id="ARBA00022962"/>
    </source>
</evidence>
<dbReference type="EMBL" id="MFJN01000066">
    <property type="protein sequence ID" value="OGG19912.1"/>
    <property type="molecule type" value="Genomic_DNA"/>
</dbReference>
<dbReference type="PRINTS" id="PR00099">
    <property type="entry name" value="CPSGATASE"/>
</dbReference>
<feature type="active site" evidence="8">
    <location>
        <position position="341"/>
    </location>
</feature>
<keyword evidence="8" id="KW-0055">Arginine biosynthesis</keyword>
<dbReference type="NCBIfam" id="TIGR01368">
    <property type="entry name" value="CPSaseIIsmall"/>
    <property type="match status" value="1"/>
</dbReference>
<proteinExistence type="inferred from homology"/>
<dbReference type="PANTHER" id="PTHR43418">
    <property type="entry name" value="MULTIFUNCTIONAL TRYPTOPHAN BIOSYNTHESIS PROTEIN-RELATED"/>
    <property type="match status" value="1"/>
</dbReference>
<dbReference type="NCBIfam" id="NF009475">
    <property type="entry name" value="PRK12838.1"/>
    <property type="match status" value="1"/>
</dbReference>
<dbReference type="UniPathway" id="UPA00068">
    <property type="reaction ID" value="UER00171"/>
</dbReference>
<dbReference type="GO" id="GO:0004359">
    <property type="term" value="F:glutaminase activity"/>
    <property type="evidence" value="ECO:0007669"/>
    <property type="project" value="RHEA"/>
</dbReference>
<comment type="subunit">
    <text evidence="8">Composed of two chains; the small (or glutamine) chain promotes the hydrolysis of glutamine to ammonia, which is used by the large (or ammonia) chain to synthesize carbamoyl phosphate. Tetramer of heterodimers (alpha,beta)4.</text>
</comment>
<evidence type="ECO:0000256" key="7">
    <source>
        <dbReference type="ARBA" id="ARBA00048816"/>
    </source>
</evidence>
<dbReference type="PRINTS" id="PR00096">
    <property type="entry name" value="GATASE"/>
</dbReference>
<dbReference type="GO" id="GO:0006541">
    <property type="term" value="P:glutamine metabolic process"/>
    <property type="evidence" value="ECO:0007669"/>
    <property type="project" value="InterPro"/>
</dbReference>
<keyword evidence="5 8" id="KW-0067">ATP-binding</keyword>
<evidence type="ECO:0000256" key="4">
    <source>
        <dbReference type="ARBA" id="ARBA00022741"/>
    </source>
</evidence>
<dbReference type="SMART" id="SM01097">
    <property type="entry name" value="CPSase_sm_chain"/>
    <property type="match status" value="1"/>
</dbReference>
<evidence type="ECO:0000256" key="8">
    <source>
        <dbReference type="HAMAP-Rule" id="MF_01209"/>
    </source>
</evidence>
<dbReference type="GO" id="GO:0006526">
    <property type="term" value="P:L-arginine biosynthetic process"/>
    <property type="evidence" value="ECO:0007669"/>
    <property type="project" value="UniProtKB-UniRule"/>
</dbReference>
<protein>
    <recommendedName>
        <fullName evidence="8">Carbamoyl phosphate synthase small chain</fullName>
        <ecNumber evidence="8">6.3.5.5</ecNumber>
    </recommendedName>
    <alternativeName>
        <fullName evidence="8">Carbamoyl phosphate synthetase glutamine chain</fullName>
    </alternativeName>
</protein>
<comment type="catalytic activity">
    <reaction evidence="7 8">
        <text>hydrogencarbonate + L-glutamine + 2 ATP + H2O = carbamoyl phosphate + L-glutamate + 2 ADP + phosphate + 2 H(+)</text>
        <dbReference type="Rhea" id="RHEA:18633"/>
        <dbReference type="ChEBI" id="CHEBI:15377"/>
        <dbReference type="ChEBI" id="CHEBI:15378"/>
        <dbReference type="ChEBI" id="CHEBI:17544"/>
        <dbReference type="ChEBI" id="CHEBI:29985"/>
        <dbReference type="ChEBI" id="CHEBI:30616"/>
        <dbReference type="ChEBI" id="CHEBI:43474"/>
        <dbReference type="ChEBI" id="CHEBI:58228"/>
        <dbReference type="ChEBI" id="CHEBI:58359"/>
        <dbReference type="ChEBI" id="CHEBI:456216"/>
        <dbReference type="EC" id="6.3.5.5"/>
    </reaction>
</comment>
<feature type="binding site" evidence="8">
    <location>
        <position position="229"/>
    </location>
    <ligand>
        <name>L-glutamine</name>
        <dbReference type="ChEBI" id="CHEBI:58359"/>
    </ligand>
</feature>
<dbReference type="InterPro" id="IPR035686">
    <property type="entry name" value="CPSase_GATase1"/>
</dbReference>
<dbReference type="UniPathway" id="UPA00070">
    <property type="reaction ID" value="UER00115"/>
</dbReference>
<keyword evidence="3 8" id="KW-0436">Ligase</keyword>
<dbReference type="GO" id="GO:0006207">
    <property type="term" value="P:'de novo' pyrimidine nucleobase biosynthetic process"/>
    <property type="evidence" value="ECO:0007669"/>
    <property type="project" value="InterPro"/>
</dbReference>
<comment type="pathway">
    <text evidence="1 8">Amino-acid biosynthesis; L-arginine biosynthesis; carbamoyl phosphate from bicarbonate: step 1/1.</text>
</comment>
<name>A0A1F6A618_9BACT</name>
<comment type="caution">
    <text evidence="10">The sequence shown here is derived from an EMBL/GenBank/DDBJ whole genome shotgun (WGS) entry which is preliminary data.</text>
</comment>
<dbReference type="PRINTS" id="PR00097">
    <property type="entry name" value="ANTSNTHASEII"/>
</dbReference>
<dbReference type="Pfam" id="PF00117">
    <property type="entry name" value="GATase"/>
    <property type="match status" value="1"/>
</dbReference>
<organism evidence="10 11">
    <name type="scientific">Candidatus Gottesmanbacteria bacterium RIFCSPHIGHO2_02_FULL_40_13</name>
    <dbReference type="NCBI Taxonomy" id="1798384"/>
    <lineage>
        <taxon>Bacteria</taxon>
        <taxon>Candidatus Gottesmaniibacteriota</taxon>
    </lineage>
</organism>
<dbReference type="InterPro" id="IPR029062">
    <property type="entry name" value="Class_I_gatase-like"/>
</dbReference>
<dbReference type="GO" id="GO:0044205">
    <property type="term" value="P:'de novo' UMP biosynthetic process"/>
    <property type="evidence" value="ECO:0007669"/>
    <property type="project" value="UniProtKB-UniRule"/>
</dbReference>
<dbReference type="AlphaFoldDB" id="A0A1F6A618"/>
<feature type="binding site" evidence="8">
    <location>
        <position position="300"/>
    </location>
    <ligand>
        <name>L-glutamine</name>
        <dbReference type="ChEBI" id="CHEBI:58359"/>
    </ligand>
</feature>
<accession>A0A1F6A618</accession>
<feature type="binding site" evidence="8">
    <location>
        <position position="299"/>
    </location>
    <ligand>
        <name>L-glutamine</name>
        <dbReference type="ChEBI" id="CHEBI:58359"/>
    </ligand>
</feature>
<dbReference type="PANTHER" id="PTHR43418:SF7">
    <property type="entry name" value="CARBAMOYL-PHOSPHATE SYNTHASE SMALL CHAIN"/>
    <property type="match status" value="1"/>
</dbReference>
<keyword evidence="4 8" id="KW-0547">Nucleotide-binding</keyword>
<keyword evidence="6 8" id="KW-0315">Glutamine amidotransferase</keyword>
<gene>
    <name evidence="8" type="primary">carA</name>
    <name evidence="10" type="ORF">A3D03_03740</name>
</gene>
<sequence length="367" mass="41732">MSKGYLILENGQFFRGDSFGDDTQVSGEVVFNTGMVGYPEAFTDPSYYGQILTLTYPLIGNYGVPHSKIVNRLDANFESEKIQIKGLLISEYIANNTHWQSGTDLSFWLKKNKVPALSGIDTRTLTKIIRKTGVMKGIITFEKPRQKAGLIFEDINKINLVSLVSCRMPMIYGHGKFTLLLIDCGLKFNQIRMFLNLGIKVIRVPWNYNMFSKDQKFSFDAIFISNGPGDPKMADAAIRHVREAIKRQIPIFGICLGNQILALASGADTYKLKYGHRGQNQPVIENNTKRCFITTHNHGFAVDANSLLKGWEPWFTNLNDHTNEGMKHKNLPFMSVQFHPESMPGPTDTEWLFQYFIDIAKKWLKKE</sequence>
<feature type="region of interest" description="CPSase" evidence="8">
    <location>
        <begin position="1"/>
        <end position="177"/>
    </location>
</feature>
<evidence type="ECO:0000256" key="5">
    <source>
        <dbReference type="ARBA" id="ARBA00022840"/>
    </source>
</evidence>
<keyword evidence="8" id="KW-0028">Amino-acid biosynthesis</keyword>
<comment type="catalytic activity">
    <reaction evidence="8">
        <text>L-glutamine + H2O = L-glutamate + NH4(+)</text>
        <dbReference type="Rhea" id="RHEA:15889"/>
        <dbReference type="ChEBI" id="CHEBI:15377"/>
        <dbReference type="ChEBI" id="CHEBI:28938"/>
        <dbReference type="ChEBI" id="CHEBI:29985"/>
        <dbReference type="ChEBI" id="CHEBI:58359"/>
    </reaction>
</comment>
<feature type="binding site" evidence="8">
    <location>
        <position position="256"/>
    </location>
    <ligand>
        <name>L-glutamine</name>
        <dbReference type="ChEBI" id="CHEBI:58359"/>
    </ligand>
</feature>
<dbReference type="InterPro" id="IPR017926">
    <property type="entry name" value="GATASE"/>
</dbReference>
<evidence type="ECO:0000256" key="3">
    <source>
        <dbReference type="ARBA" id="ARBA00022598"/>
    </source>
</evidence>
<dbReference type="GO" id="GO:0005524">
    <property type="term" value="F:ATP binding"/>
    <property type="evidence" value="ECO:0007669"/>
    <property type="project" value="UniProtKB-UniRule"/>
</dbReference>
<feature type="domain" description="Carbamoyl-phosphate synthase small subunit N-terminal" evidence="9">
    <location>
        <begin position="2"/>
        <end position="140"/>
    </location>
</feature>
<evidence type="ECO:0000256" key="2">
    <source>
        <dbReference type="ARBA" id="ARBA00007800"/>
    </source>
</evidence>
<reference evidence="10 11" key="1">
    <citation type="journal article" date="2016" name="Nat. Commun.">
        <title>Thousands of microbial genomes shed light on interconnected biogeochemical processes in an aquifer system.</title>
        <authorList>
            <person name="Anantharaman K."/>
            <person name="Brown C.T."/>
            <person name="Hug L.A."/>
            <person name="Sharon I."/>
            <person name="Castelle C.J."/>
            <person name="Probst A.J."/>
            <person name="Thomas B.C."/>
            <person name="Singh A."/>
            <person name="Wilkins M.J."/>
            <person name="Karaoz U."/>
            <person name="Brodie E.L."/>
            <person name="Williams K.H."/>
            <person name="Hubbard S.S."/>
            <person name="Banfield J.F."/>
        </authorList>
    </citation>
    <scope>NUCLEOTIDE SEQUENCE [LARGE SCALE GENOMIC DNA]</scope>
</reference>
<feature type="binding site" evidence="8">
    <location>
        <position position="259"/>
    </location>
    <ligand>
        <name>L-glutamine</name>
        <dbReference type="ChEBI" id="CHEBI:58359"/>
    </ligand>
</feature>
<dbReference type="InterPro" id="IPR006274">
    <property type="entry name" value="CarbamoylP_synth_ssu"/>
</dbReference>
<dbReference type="InterPro" id="IPR050472">
    <property type="entry name" value="Anth_synth/Amidotransfase"/>
</dbReference>
<dbReference type="Pfam" id="PF00988">
    <property type="entry name" value="CPSase_sm_chain"/>
    <property type="match status" value="1"/>
</dbReference>
<comment type="function">
    <text evidence="8">Small subunit of the glutamine-dependent carbamoyl phosphate synthetase (CPSase). CPSase catalyzes the formation of carbamoyl phosphate from the ammonia moiety of glutamine, carbonate, and phosphate donated by ATP, constituting the first step of 2 biosynthetic pathways, one leading to arginine and/or urea and the other to pyrimidine nucleotides. The small subunit (glutamine amidotransferase) binds and cleaves glutamine to supply the large subunit with the substrate ammonia.</text>
</comment>
<dbReference type="HAMAP" id="MF_01209">
    <property type="entry name" value="CPSase_S_chain"/>
    <property type="match status" value="1"/>
</dbReference>